<dbReference type="Proteomes" id="UP000324222">
    <property type="component" value="Unassembled WGS sequence"/>
</dbReference>
<name>A0A5B7DMC2_PORTR</name>
<protein>
    <submittedName>
        <fullName evidence="2">Uncharacterized protein</fullName>
    </submittedName>
</protein>
<evidence type="ECO:0000313" key="2">
    <source>
        <dbReference type="EMBL" id="MPC22742.1"/>
    </source>
</evidence>
<evidence type="ECO:0000256" key="1">
    <source>
        <dbReference type="SAM" id="MobiDB-lite"/>
    </source>
</evidence>
<accession>A0A5B7DMC2</accession>
<feature type="compositionally biased region" description="Basic residues" evidence="1">
    <location>
        <begin position="37"/>
        <end position="46"/>
    </location>
</feature>
<proteinExistence type="predicted"/>
<sequence length="97" mass="11155">MMKTPPQHSRMETPVACAILALPPSPSPAEDQGWTIQRKRRRRKANTTKNKSPEPPVLRPVNRPDELALDTEELLESPSVQTLCDFYKRHPRQENQD</sequence>
<gene>
    <name evidence="2" type="ORF">E2C01_015763</name>
</gene>
<keyword evidence="3" id="KW-1185">Reference proteome</keyword>
<organism evidence="2 3">
    <name type="scientific">Portunus trituberculatus</name>
    <name type="common">Swimming crab</name>
    <name type="synonym">Neptunus trituberculatus</name>
    <dbReference type="NCBI Taxonomy" id="210409"/>
    <lineage>
        <taxon>Eukaryota</taxon>
        <taxon>Metazoa</taxon>
        <taxon>Ecdysozoa</taxon>
        <taxon>Arthropoda</taxon>
        <taxon>Crustacea</taxon>
        <taxon>Multicrustacea</taxon>
        <taxon>Malacostraca</taxon>
        <taxon>Eumalacostraca</taxon>
        <taxon>Eucarida</taxon>
        <taxon>Decapoda</taxon>
        <taxon>Pleocyemata</taxon>
        <taxon>Brachyura</taxon>
        <taxon>Eubrachyura</taxon>
        <taxon>Portunoidea</taxon>
        <taxon>Portunidae</taxon>
        <taxon>Portuninae</taxon>
        <taxon>Portunus</taxon>
    </lineage>
</organism>
<comment type="caution">
    <text evidence="2">The sequence shown here is derived from an EMBL/GenBank/DDBJ whole genome shotgun (WGS) entry which is preliminary data.</text>
</comment>
<reference evidence="2 3" key="1">
    <citation type="submission" date="2019-05" db="EMBL/GenBank/DDBJ databases">
        <title>Another draft genome of Portunus trituberculatus and its Hox gene families provides insights of decapod evolution.</title>
        <authorList>
            <person name="Jeong J.-H."/>
            <person name="Song I."/>
            <person name="Kim S."/>
            <person name="Choi T."/>
            <person name="Kim D."/>
            <person name="Ryu S."/>
            <person name="Kim W."/>
        </authorList>
    </citation>
    <scope>NUCLEOTIDE SEQUENCE [LARGE SCALE GENOMIC DNA]</scope>
    <source>
        <tissue evidence="2">Muscle</tissue>
    </source>
</reference>
<evidence type="ECO:0000313" key="3">
    <source>
        <dbReference type="Proteomes" id="UP000324222"/>
    </source>
</evidence>
<dbReference type="AlphaFoldDB" id="A0A5B7DMC2"/>
<dbReference type="EMBL" id="VSRR010001120">
    <property type="protein sequence ID" value="MPC22742.1"/>
    <property type="molecule type" value="Genomic_DNA"/>
</dbReference>
<feature type="region of interest" description="Disordered" evidence="1">
    <location>
        <begin position="21"/>
        <end position="64"/>
    </location>
</feature>